<keyword evidence="10" id="KW-0255">Endonuclease</keyword>
<dbReference type="CTD" id="38809"/>
<dbReference type="OrthoDB" id="5576441at2759"/>
<sequence length="1277" mass="144300">MERKTRRANLKKLQEPATTSITKLRTTRNNKHTTATTTLSEYFDSQESLCNQPTASNEAEQLNQNTKKEDLFTEPQRKKSRECHDTKPLPKKAPKLKSSAAPARQARGRGTGRGRGKQPSISDFLRNEQLFAEVAAQHCRADNFSPDDIEMALALSKSEAEKHGILRLEDSADAEEEVVNLLDGNLNQSTENIRRKLQKYGFRTAPKEDYNQLSISVFPGKRSKRCRWANKFTALTLRNPEEQLKKVDIKVANLMSLQVRTKLPTAEEMRLDPFELISIRLQQLKAPSRIIHEPNDGAIANLSAYYVEELIEVSRTPAHHLLKNWAAIQGRDLSPKRLSAESKQKQNQLEQGYVELEAYYGERAAAVEQKELDELEKLVANNMVQEEEFSRPSTSAESIRAGAEVLSEECTEKNEKLPTSTAIEESHEEPLLVDISTTDKKSNLQSCSFAVKEKTNQLNLLNKSQHLEKENLLPHTSIDSYDKVNLLPSKFEQSSSAKENRHRGSITLTLPTQITRCASPDLFADSDDELNLEMPTTLGEMQNFSLRAYKETTSTEINCYEIYSSDEVKTSATAFKNETETTYSSREESIVDLTEDQETAELPVIINSGNCLATLSQEIALSPTDDFNYDPGEPCCPLEDQNDCVISEELFAKYAHKISQAEGEADLSFRVNRISSDAKSFELSLSKTPNSIMDNSLPHKCNEQRLQQEYSFKSPLSRKSISFSGKSLPRSQNSLNANSLSNGCSHQQRQLEHSFKRSLSRKSISFSDMTAFPCSQSDASIDLTQDSDSNEDFDEGVLLSDDEINYSIWKADKTQRDMVQAPKEKRKSLPYFQTLEELDAFLDARPASPAASIKSCNSRSPNKSALSKERAEFGILDAALSQPFTLSQLPSSEKPETSEVSIDWTDASFLDTPAEQALKRYSTNSRSHKFKQLLNTIPNTVANEVGDDLDEFDRMVLQSSKVATNLDDGSMMMDHDVMMMPSGFDRLLNDEINTDTMPKALPSGLDSLLKGEINMDTVPEAIPPVMIPRTALSEADQVEVHGQVFTVRVCQSPKPDYVLMSEADLLQQLYNYGIKPLKRKQAVKLLEFIYNQMHPIMLPLEEQQMHPKPLPQPLPRSKSTPVGNKSSKPLFHYTSNNCLSPTKINEKPSYNFKDATGQELIRFSQNMSPGLCDDFEFYVMQTNVTKKTPQPLLPLHIAWHNLLCANPSLHESVLMYEPIDLQEIYQYFKQLGHRYDPKDLKCFFDRRCIIFRYDLAPSNKQVQRHLRKKPKKASVKA</sequence>
<gene>
    <name evidence="10" type="primary">LOC117572350</name>
</gene>
<keyword evidence="10" id="KW-0378">Hydrolase</keyword>
<dbReference type="CDD" id="cd22999">
    <property type="entry name" value="SAP_SLX4"/>
    <property type="match status" value="1"/>
</dbReference>
<comment type="similarity">
    <text evidence="2">Belongs to the SLX4 family.</text>
</comment>
<dbReference type="Pfam" id="PF09494">
    <property type="entry name" value="Slx4"/>
    <property type="match status" value="1"/>
</dbReference>
<dbReference type="InterPro" id="IPR018574">
    <property type="entry name" value="Structure-sp_endonuc_su_Slx4"/>
</dbReference>
<dbReference type="AlphaFoldDB" id="A0A6P8XHQ1"/>
<feature type="compositionally biased region" description="Basic and acidic residues" evidence="8">
    <location>
        <begin position="66"/>
        <end position="88"/>
    </location>
</feature>
<evidence type="ECO:0000256" key="1">
    <source>
        <dbReference type="ARBA" id="ARBA00004123"/>
    </source>
</evidence>
<evidence type="ECO:0000256" key="4">
    <source>
        <dbReference type="ARBA" id="ARBA00023172"/>
    </source>
</evidence>
<evidence type="ECO:0000256" key="2">
    <source>
        <dbReference type="ARBA" id="ARBA00006661"/>
    </source>
</evidence>
<evidence type="ECO:0000256" key="5">
    <source>
        <dbReference type="ARBA" id="ARBA00023204"/>
    </source>
</evidence>
<evidence type="ECO:0000256" key="6">
    <source>
        <dbReference type="ARBA" id="ARBA00023242"/>
    </source>
</evidence>
<accession>A0A6P8XHQ1</accession>
<feature type="compositionally biased region" description="Polar residues" evidence="8">
    <location>
        <begin position="1117"/>
        <end position="1129"/>
    </location>
</feature>
<dbReference type="GO" id="GO:0006281">
    <property type="term" value="P:DNA repair"/>
    <property type="evidence" value="ECO:0007669"/>
    <property type="project" value="UniProtKB-KW"/>
</dbReference>
<keyword evidence="4" id="KW-0233">DNA recombination</keyword>
<keyword evidence="5" id="KW-0234">DNA repair</keyword>
<dbReference type="GO" id="GO:0006260">
    <property type="term" value="P:DNA replication"/>
    <property type="evidence" value="ECO:0007669"/>
    <property type="project" value="InterPro"/>
</dbReference>
<proteinExistence type="inferred from homology"/>
<feature type="compositionally biased region" description="Low complexity" evidence="8">
    <location>
        <begin position="96"/>
        <end position="105"/>
    </location>
</feature>
<dbReference type="RefSeq" id="XP_034111000.1">
    <property type="nucleotide sequence ID" value="XM_034255109.2"/>
</dbReference>
<dbReference type="GO" id="GO:0004519">
    <property type="term" value="F:endonuclease activity"/>
    <property type="evidence" value="ECO:0007669"/>
    <property type="project" value="UniProtKB-KW"/>
</dbReference>
<keyword evidence="6" id="KW-0539">Nucleus</keyword>
<evidence type="ECO:0000256" key="3">
    <source>
        <dbReference type="ARBA" id="ARBA00022763"/>
    </source>
</evidence>
<dbReference type="GeneID" id="117572350"/>
<dbReference type="PANTHER" id="PTHR21541:SF3">
    <property type="entry name" value="STRUCTURE-SPECIFIC ENDONUCLEASE SUBUNIT SLX4"/>
    <property type="match status" value="1"/>
</dbReference>
<evidence type="ECO:0000256" key="8">
    <source>
        <dbReference type="SAM" id="MobiDB-lite"/>
    </source>
</evidence>
<feature type="compositionally biased region" description="Basic residues" evidence="8">
    <location>
        <begin position="1"/>
        <end position="10"/>
    </location>
</feature>
<dbReference type="PANTHER" id="PTHR21541">
    <property type="entry name" value="BTB POZ DOMAIN CONTAINING 12"/>
    <property type="match status" value="1"/>
</dbReference>
<keyword evidence="10" id="KW-0540">Nuclease</keyword>
<name>A0A6P8XHQ1_DROAB</name>
<evidence type="ECO:0000256" key="7">
    <source>
        <dbReference type="ARBA" id="ARBA00029496"/>
    </source>
</evidence>
<feature type="region of interest" description="Disordered" evidence="8">
    <location>
        <begin position="723"/>
        <end position="747"/>
    </location>
</feature>
<comment type="subcellular location">
    <subcellularLocation>
        <location evidence="1">Nucleus</location>
    </subcellularLocation>
</comment>
<evidence type="ECO:0000313" key="10">
    <source>
        <dbReference type="RefSeq" id="XP_034111000.1"/>
    </source>
</evidence>
<dbReference type="Proteomes" id="UP000515160">
    <property type="component" value="Chromosome 3"/>
</dbReference>
<protein>
    <recommendedName>
        <fullName evidence="7">Structure-specific endonuclease subunit SLX4</fullName>
    </recommendedName>
</protein>
<feature type="compositionally biased region" description="Low complexity" evidence="8">
    <location>
        <begin position="731"/>
        <end position="742"/>
    </location>
</feature>
<dbReference type="GO" id="GO:0000712">
    <property type="term" value="P:resolution of meiotic recombination intermediates"/>
    <property type="evidence" value="ECO:0007669"/>
    <property type="project" value="TreeGrafter"/>
</dbReference>
<keyword evidence="3" id="KW-0227">DNA damage</keyword>
<evidence type="ECO:0000313" key="9">
    <source>
        <dbReference type="Proteomes" id="UP000515160"/>
    </source>
</evidence>
<feature type="compositionally biased region" description="Basic residues" evidence="8">
    <location>
        <begin position="106"/>
        <end position="116"/>
    </location>
</feature>
<feature type="region of interest" description="Disordered" evidence="8">
    <location>
        <begin position="1"/>
        <end position="120"/>
    </location>
</feature>
<feature type="compositionally biased region" description="Polar residues" evidence="8">
    <location>
        <begin position="39"/>
        <end position="65"/>
    </location>
</feature>
<organism evidence="9 10">
    <name type="scientific">Drosophila albomicans</name>
    <name type="common">Fruit fly</name>
    <dbReference type="NCBI Taxonomy" id="7291"/>
    <lineage>
        <taxon>Eukaryota</taxon>
        <taxon>Metazoa</taxon>
        <taxon>Ecdysozoa</taxon>
        <taxon>Arthropoda</taxon>
        <taxon>Hexapoda</taxon>
        <taxon>Insecta</taxon>
        <taxon>Pterygota</taxon>
        <taxon>Neoptera</taxon>
        <taxon>Endopterygota</taxon>
        <taxon>Diptera</taxon>
        <taxon>Brachycera</taxon>
        <taxon>Muscomorpha</taxon>
        <taxon>Ephydroidea</taxon>
        <taxon>Drosophilidae</taxon>
        <taxon>Drosophila</taxon>
    </lineage>
</organism>
<dbReference type="GO" id="GO:0033557">
    <property type="term" value="C:Slx1-Slx4 complex"/>
    <property type="evidence" value="ECO:0007669"/>
    <property type="project" value="InterPro"/>
</dbReference>
<reference evidence="10" key="1">
    <citation type="submission" date="2025-08" db="UniProtKB">
        <authorList>
            <consortium name="RefSeq"/>
        </authorList>
    </citation>
    <scope>IDENTIFICATION</scope>
    <source>
        <strain evidence="10">15112-1751.03</strain>
        <tissue evidence="10">Whole Adult</tissue>
    </source>
</reference>
<keyword evidence="9" id="KW-1185">Reference proteome</keyword>
<feature type="region of interest" description="Disordered" evidence="8">
    <location>
        <begin position="1105"/>
        <end position="1129"/>
    </location>
</feature>